<dbReference type="SUPFAM" id="SSF46894">
    <property type="entry name" value="C-terminal effector domain of the bipartite response regulators"/>
    <property type="match status" value="1"/>
</dbReference>
<dbReference type="EMBL" id="JAERRJ010000023">
    <property type="protein sequence ID" value="MBL1080024.1"/>
    <property type="molecule type" value="Genomic_DNA"/>
</dbReference>
<dbReference type="RefSeq" id="WP_201958119.1">
    <property type="nucleotide sequence ID" value="NZ_JAERRJ010000023.1"/>
</dbReference>
<dbReference type="Pfam" id="PF21695">
    <property type="entry name" value="GlnR_1st"/>
    <property type="match status" value="1"/>
</dbReference>
<comment type="caution">
    <text evidence="4">The sequence shown here is derived from an EMBL/GenBank/DDBJ whole genome shotgun (WGS) entry which is preliminary data.</text>
</comment>
<dbReference type="InterPro" id="IPR016032">
    <property type="entry name" value="Sig_transdc_resp-reg_C-effctor"/>
</dbReference>
<dbReference type="PROSITE" id="PS51755">
    <property type="entry name" value="OMPR_PHOB"/>
    <property type="match status" value="1"/>
</dbReference>
<evidence type="ECO:0000313" key="5">
    <source>
        <dbReference type="Proteomes" id="UP000602198"/>
    </source>
</evidence>
<dbReference type="PANTHER" id="PTHR48111">
    <property type="entry name" value="REGULATOR OF RPOS"/>
    <property type="match status" value="1"/>
</dbReference>
<keyword evidence="1 2" id="KW-0238">DNA-binding</keyword>
<evidence type="ECO:0000256" key="1">
    <source>
        <dbReference type="ARBA" id="ARBA00023125"/>
    </source>
</evidence>
<gene>
    <name evidence="4" type="ORF">JK358_37075</name>
</gene>
<feature type="DNA-binding region" description="OmpR/PhoB-type" evidence="2">
    <location>
        <begin position="123"/>
        <end position="220"/>
    </location>
</feature>
<sequence>MELFLLTTDPNPVGVLPSLALLMHDIHQVEPADAAQLQDSAAAVALVDARTDLAAARSLCRRLDAIRSSVPVAAVLTEGGLIAVDSSWGINDILLPHIGPAELDTRLRLLVGRTNSTDDPELMNRIALGELIIDESTYTARLRGRPIDLTYTEFELLRYLAQRPGQVFTRAQLLREIWGYEFLGGTRTVDVHVRRLRAKLGVEYESLIGTVRNVGYKAVRPAPPSKPPRGHH</sequence>
<dbReference type="InterPro" id="IPR039420">
    <property type="entry name" value="WalR-like"/>
</dbReference>
<accession>A0ABS1MHG6</accession>
<dbReference type="InterPro" id="IPR036388">
    <property type="entry name" value="WH-like_DNA-bd_sf"/>
</dbReference>
<dbReference type="InterPro" id="IPR001867">
    <property type="entry name" value="OmpR/PhoB-type_DNA-bd"/>
</dbReference>
<keyword evidence="5" id="KW-1185">Reference proteome</keyword>
<evidence type="ECO:0000259" key="3">
    <source>
        <dbReference type="PROSITE" id="PS51755"/>
    </source>
</evidence>
<dbReference type="Pfam" id="PF00486">
    <property type="entry name" value="Trans_reg_C"/>
    <property type="match status" value="1"/>
</dbReference>
<dbReference type="CDD" id="cd00383">
    <property type="entry name" value="trans_reg_C"/>
    <property type="match status" value="1"/>
</dbReference>
<feature type="domain" description="OmpR/PhoB-type" evidence="3">
    <location>
        <begin position="123"/>
        <end position="220"/>
    </location>
</feature>
<dbReference type="PANTHER" id="PTHR48111:SF16">
    <property type="entry name" value="TRANSCRIPTIONAL REGULATORY PROTEIN GLNR"/>
    <property type="match status" value="1"/>
</dbReference>
<dbReference type="InterPro" id="IPR049170">
    <property type="entry name" value="GlnR_N"/>
</dbReference>
<proteinExistence type="predicted"/>
<evidence type="ECO:0000313" key="4">
    <source>
        <dbReference type="EMBL" id="MBL1080024.1"/>
    </source>
</evidence>
<evidence type="ECO:0000256" key="2">
    <source>
        <dbReference type="PROSITE-ProRule" id="PRU01091"/>
    </source>
</evidence>
<protein>
    <submittedName>
        <fullName evidence="4">Response regulator transcription factor</fullName>
    </submittedName>
</protein>
<dbReference type="Gene3D" id="1.10.10.10">
    <property type="entry name" value="Winged helix-like DNA-binding domain superfamily/Winged helix DNA-binding domain"/>
    <property type="match status" value="1"/>
</dbReference>
<dbReference type="SMART" id="SM00862">
    <property type="entry name" value="Trans_reg_C"/>
    <property type="match status" value="1"/>
</dbReference>
<organism evidence="4 5">
    <name type="scientific">Nocardia acididurans</name>
    <dbReference type="NCBI Taxonomy" id="2802282"/>
    <lineage>
        <taxon>Bacteria</taxon>
        <taxon>Bacillati</taxon>
        <taxon>Actinomycetota</taxon>
        <taxon>Actinomycetes</taxon>
        <taxon>Mycobacteriales</taxon>
        <taxon>Nocardiaceae</taxon>
        <taxon>Nocardia</taxon>
    </lineage>
</organism>
<dbReference type="Proteomes" id="UP000602198">
    <property type="component" value="Unassembled WGS sequence"/>
</dbReference>
<reference evidence="4 5" key="1">
    <citation type="submission" date="2021-01" db="EMBL/GenBank/DDBJ databases">
        <title>WGS of actinomycetes isolated from Thailand.</title>
        <authorList>
            <person name="Thawai C."/>
        </authorList>
    </citation>
    <scope>NUCLEOTIDE SEQUENCE [LARGE SCALE GENOMIC DNA]</scope>
    <source>
        <strain evidence="4 5">LPG 2</strain>
    </source>
</reference>
<dbReference type="Gene3D" id="3.40.50.2300">
    <property type="match status" value="1"/>
</dbReference>
<name>A0ABS1MHG6_9NOCA</name>